<dbReference type="InterPro" id="IPR036736">
    <property type="entry name" value="ACP-like_sf"/>
</dbReference>
<name>A0A1I1C863_9PSEU</name>
<protein>
    <submittedName>
        <fullName evidence="2">Acyl carrier protein</fullName>
    </submittedName>
</protein>
<dbReference type="AlphaFoldDB" id="A0A1I1C863"/>
<accession>A0A1I1C863</accession>
<gene>
    <name evidence="2" type="ORF">SAMN05216266_1234</name>
</gene>
<evidence type="ECO:0000313" key="2">
    <source>
        <dbReference type="EMBL" id="SFB58895.1"/>
    </source>
</evidence>
<dbReference type="Pfam" id="PF00550">
    <property type="entry name" value="PP-binding"/>
    <property type="match status" value="1"/>
</dbReference>
<organism evidence="2 3">
    <name type="scientific">Amycolatopsis marina</name>
    <dbReference type="NCBI Taxonomy" id="490629"/>
    <lineage>
        <taxon>Bacteria</taxon>
        <taxon>Bacillati</taxon>
        <taxon>Actinomycetota</taxon>
        <taxon>Actinomycetes</taxon>
        <taxon>Pseudonocardiales</taxon>
        <taxon>Pseudonocardiaceae</taxon>
        <taxon>Amycolatopsis</taxon>
    </lineage>
</organism>
<keyword evidence="3" id="KW-1185">Reference proteome</keyword>
<sequence length="109" mass="11455">MTTNKTVQDTGVFAAVAGMLAELVGDLEILGVEITPDTAFHEDLGLESIDLVTFAGLLAEHFGAHVNLAEHLAELELDEVIGLRVGAIAAYVEARVDGAAQPGRAELCR</sequence>
<dbReference type="EMBL" id="FOKG01000023">
    <property type="protein sequence ID" value="SFB58895.1"/>
    <property type="molecule type" value="Genomic_DNA"/>
</dbReference>
<dbReference type="Gene3D" id="1.10.1200.10">
    <property type="entry name" value="ACP-like"/>
    <property type="match status" value="1"/>
</dbReference>
<reference evidence="3" key="1">
    <citation type="submission" date="2016-10" db="EMBL/GenBank/DDBJ databases">
        <authorList>
            <person name="Varghese N."/>
            <person name="Submissions S."/>
        </authorList>
    </citation>
    <scope>NUCLEOTIDE SEQUENCE [LARGE SCALE GENOMIC DNA]</scope>
    <source>
        <strain evidence="3">CGMCC 4.3568</strain>
    </source>
</reference>
<evidence type="ECO:0000259" key="1">
    <source>
        <dbReference type="Pfam" id="PF00550"/>
    </source>
</evidence>
<evidence type="ECO:0000313" key="3">
    <source>
        <dbReference type="Proteomes" id="UP000243799"/>
    </source>
</evidence>
<feature type="domain" description="Carrier" evidence="1">
    <location>
        <begin position="28"/>
        <end position="69"/>
    </location>
</feature>
<dbReference type="OrthoDB" id="3785691at2"/>
<proteinExistence type="predicted"/>
<dbReference type="STRING" id="490629.SAMN05216266_1234"/>
<dbReference type="Proteomes" id="UP000243799">
    <property type="component" value="Unassembled WGS sequence"/>
</dbReference>
<dbReference type="SUPFAM" id="SSF47336">
    <property type="entry name" value="ACP-like"/>
    <property type="match status" value="1"/>
</dbReference>
<dbReference type="RefSeq" id="WP_091677611.1">
    <property type="nucleotide sequence ID" value="NZ_FOKG01000023.1"/>
</dbReference>
<dbReference type="InterPro" id="IPR009081">
    <property type="entry name" value="PP-bd_ACP"/>
</dbReference>